<evidence type="ECO:0000256" key="9">
    <source>
        <dbReference type="RuleBase" id="RU361228"/>
    </source>
</evidence>
<dbReference type="Gene3D" id="3.90.176.10">
    <property type="entry name" value="Toxin ADP-ribosyltransferase, Chain A, domain 1"/>
    <property type="match status" value="1"/>
</dbReference>
<evidence type="ECO:0000256" key="5">
    <source>
        <dbReference type="ARBA" id="ARBA00022737"/>
    </source>
</evidence>
<organism evidence="10 13">
    <name type="scientific">Adineta ricciae</name>
    <name type="common">Rotifer</name>
    <dbReference type="NCBI Taxonomy" id="249248"/>
    <lineage>
        <taxon>Eukaryota</taxon>
        <taxon>Metazoa</taxon>
        <taxon>Spiralia</taxon>
        <taxon>Gnathifera</taxon>
        <taxon>Rotifera</taxon>
        <taxon>Eurotatoria</taxon>
        <taxon>Bdelloidea</taxon>
        <taxon>Adinetida</taxon>
        <taxon>Adinetidae</taxon>
        <taxon>Adineta</taxon>
    </lineage>
</organism>
<reference evidence="10" key="1">
    <citation type="submission" date="2021-02" db="EMBL/GenBank/DDBJ databases">
        <authorList>
            <person name="Nowell W R."/>
        </authorList>
    </citation>
    <scope>NUCLEOTIDE SEQUENCE</scope>
</reference>
<evidence type="ECO:0000313" key="10">
    <source>
        <dbReference type="EMBL" id="CAF1321635.1"/>
    </source>
</evidence>
<keyword evidence="4" id="KW-0548">Nucleotidyltransferase</keyword>
<feature type="repeat" description="TPR" evidence="8">
    <location>
        <begin position="573"/>
        <end position="606"/>
    </location>
</feature>
<dbReference type="InterPro" id="IPR000768">
    <property type="entry name" value="ART"/>
</dbReference>
<dbReference type="Proteomes" id="UP000663852">
    <property type="component" value="Unassembled WGS sequence"/>
</dbReference>
<keyword evidence="5" id="KW-0677">Repeat</keyword>
<dbReference type="PANTHER" id="PTHR45641">
    <property type="entry name" value="TETRATRICOPEPTIDE REPEAT PROTEIN (AFU_ORTHOLOGUE AFUA_6G03870)"/>
    <property type="match status" value="1"/>
</dbReference>
<evidence type="ECO:0000256" key="2">
    <source>
        <dbReference type="ARBA" id="ARBA00022676"/>
    </source>
</evidence>
<dbReference type="GO" id="GO:0016779">
    <property type="term" value="F:nucleotidyltransferase activity"/>
    <property type="evidence" value="ECO:0007669"/>
    <property type="project" value="UniProtKB-KW"/>
</dbReference>
<dbReference type="PANTHER" id="PTHR45641:SF1">
    <property type="entry name" value="AAA+ ATPASE DOMAIN-CONTAINING PROTEIN"/>
    <property type="match status" value="1"/>
</dbReference>
<dbReference type="SUPFAM" id="SSF56399">
    <property type="entry name" value="ADP-ribosylation"/>
    <property type="match status" value="1"/>
</dbReference>
<evidence type="ECO:0000256" key="8">
    <source>
        <dbReference type="PROSITE-ProRule" id="PRU00339"/>
    </source>
</evidence>
<dbReference type="AlphaFoldDB" id="A0A815F8F5"/>
<keyword evidence="6 8" id="KW-0802">TPR repeat</keyword>
<dbReference type="PROSITE" id="PS50005">
    <property type="entry name" value="TPR"/>
    <property type="match status" value="1"/>
</dbReference>
<keyword evidence="9" id="KW-0521">NADP</keyword>
<dbReference type="SMART" id="SM00028">
    <property type="entry name" value="TPR"/>
    <property type="match status" value="3"/>
</dbReference>
<dbReference type="GO" id="GO:0106274">
    <property type="term" value="F:NAD+-protein-arginine ADP-ribosyltransferase activity"/>
    <property type="evidence" value="ECO:0007669"/>
    <property type="project" value="UniProtKB-EC"/>
</dbReference>
<gene>
    <name evidence="10" type="ORF">EDS130_LOCUS31695</name>
    <name evidence="11" type="ORF">XAT740_LOCUS42416</name>
</gene>
<dbReference type="Proteomes" id="UP000663828">
    <property type="component" value="Unassembled WGS sequence"/>
</dbReference>
<dbReference type="SUPFAM" id="SSF48452">
    <property type="entry name" value="TPR-like"/>
    <property type="match status" value="1"/>
</dbReference>
<dbReference type="Pfam" id="PF01129">
    <property type="entry name" value="ART"/>
    <property type="match status" value="1"/>
</dbReference>
<evidence type="ECO:0000313" key="12">
    <source>
        <dbReference type="Proteomes" id="UP000663828"/>
    </source>
</evidence>
<evidence type="ECO:0000256" key="3">
    <source>
        <dbReference type="ARBA" id="ARBA00022679"/>
    </source>
</evidence>
<dbReference type="InterPro" id="IPR011990">
    <property type="entry name" value="TPR-like_helical_dom_sf"/>
</dbReference>
<comment type="catalytic activity">
    <reaction evidence="7 9">
        <text>L-arginyl-[protein] + NAD(+) = N(omega)-(ADP-D-ribosyl)-L-arginyl-[protein] + nicotinamide + H(+)</text>
        <dbReference type="Rhea" id="RHEA:19149"/>
        <dbReference type="Rhea" id="RHEA-COMP:10532"/>
        <dbReference type="Rhea" id="RHEA-COMP:15087"/>
        <dbReference type="ChEBI" id="CHEBI:15378"/>
        <dbReference type="ChEBI" id="CHEBI:17154"/>
        <dbReference type="ChEBI" id="CHEBI:29965"/>
        <dbReference type="ChEBI" id="CHEBI:57540"/>
        <dbReference type="ChEBI" id="CHEBI:142554"/>
        <dbReference type="EC" id="2.4.2.31"/>
    </reaction>
</comment>
<comment type="caution">
    <text evidence="10">The sequence shown here is derived from an EMBL/GenBank/DDBJ whole genome shotgun (WGS) entry which is preliminary data.</text>
</comment>
<evidence type="ECO:0000256" key="7">
    <source>
        <dbReference type="ARBA" id="ARBA00047597"/>
    </source>
</evidence>
<proteinExistence type="inferred from homology"/>
<dbReference type="PROSITE" id="PS51996">
    <property type="entry name" value="TR_MART"/>
    <property type="match status" value="1"/>
</dbReference>
<dbReference type="OrthoDB" id="626167at2759"/>
<evidence type="ECO:0000313" key="11">
    <source>
        <dbReference type="EMBL" id="CAF1544397.1"/>
    </source>
</evidence>
<keyword evidence="12" id="KW-1185">Reference proteome</keyword>
<dbReference type="EMBL" id="CAJNOR010005085">
    <property type="protein sequence ID" value="CAF1544397.1"/>
    <property type="molecule type" value="Genomic_DNA"/>
</dbReference>
<sequence length="674" mass="78990">MNKDQLPSNDRFSAPNCKYLRRNLESFVLIWCCNTTLHSNRIDEDIFDKLRQVINFLLTIDNIEECIKYIENNNNEKIFLILSGEIAQVILSKMHHLQQIIVVYIYDIWQTNDMNWKENYSKVQSVINEPDELIRRISEDQVKYDRYEHTLPTTILSFPGSTKEQSHHKLDGYVLWSKLFMATLLKLTEQDVETSLEETFILLNEQYQENSVQCTKISEFKRTYRSTDAVMWYTKEPFLYQVINRALRIQDIDTVFAFRFLIRDIYDQLETEQIKYLMKLEEQSSSVPLEKVLHTYRGQKLSRDEFEVLKLSQGKYISINTFFSTSKNKQISLMFIQSFESNDSSQQVVLFDIESDITAPFVTQPFADINHLSQFSSEEEVLFMIGIVFKMTGVFYEDNVWIIKLVLCDERNDELNELFRVLKQEVVDLKTNLLSVGNILLDMGRLDKAEAFYQRYLKNLAAENTKDLAIVYDKLAIIKENSHWDGPKIEILHSLLNRYADRSKPVDFDRILNDLQAKNIRTDESDDLARTKTHENISNILRVQERFDESLNILNESLLIDLKVLPKSHPKLGKTYESIGDLHMLMKNYGHALESYQSARQIKSESLPDDHRELGQLYRKIGDIYAESLIDYQLALKYFHLSLNIFTKIFPGTHEVITELQDSIGTITAALMNQ</sequence>
<keyword evidence="3 9" id="KW-0808">Transferase</keyword>
<dbReference type="InterPro" id="IPR019734">
    <property type="entry name" value="TPR_rpt"/>
</dbReference>
<evidence type="ECO:0000256" key="1">
    <source>
        <dbReference type="ARBA" id="ARBA00009558"/>
    </source>
</evidence>
<dbReference type="EMBL" id="CAJNOJ010000235">
    <property type="protein sequence ID" value="CAF1321635.1"/>
    <property type="molecule type" value="Genomic_DNA"/>
</dbReference>
<accession>A0A815F8F5</accession>
<name>A0A815F8F5_ADIRI</name>
<evidence type="ECO:0000313" key="13">
    <source>
        <dbReference type="Proteomes" id="UP000663852"/>
    </source>
</evidence>
<evidence type="ECO:0000256" key="6">
    <source>
        <dbReference type="ARBA" id="ARBA00022803"/>
    </source>
</evidence>
<comment type="similarity">
    <text evidence="1 9">Belongs to the Arg-specific ADP-ribosyltransferase family.</text>
</comment>
<dbReference type="Pfam" id="PF13424">
    <property type="entry name" value="TPR_12"/>
    <property type="match status" value="1"/>
</dbReference>
<dbReference type="EC" id="2.4.2.31" evidence="9"/>
<protein>
    <recommendedName>
        <fullName evidence="9">NAD(P)(+)--arginine ADP-ribosyltransferase</fullName>
        <ecNumber evidence="9">2.4.2.31</ecNumber>
    </recommendedName>
    <alternativeName>
        <fullName evidence="9">Mono(ADP-ribosyl)transferase</fullName>
    </alternativeName>
</protein>
<evidence type="ECO:0000256" key="4">
    <source>
        <dbReference type="ARBA" id="ARBA00022695"/>
    </source>
</evidence>
<keyword evidence="2 9" id="KW-0328">Glycosyltransferase</keyword>
<dbReference type="Gene3D" id="1.25.40.10">
    <property type="entry name" value="Tetratricopeptide repeat domain"/>
    <property type="match status" value="2"/>
</dbReference>
<keyword evidence="9" id="KW-0520">NAD</keyword>